<keyword evidence="1" id="KW-1133">Transmembrane helix</keyword>
<dbReference type="EMBL" id="JAFBBU010000001">
    <property type="protein sequence ID" value="MBM7473262.1"/>
    <property type="molecule type" value="Genomic_DNA"/>
</dbReference>
<protein>
    <recommendedName>
        <fullName evidence="2">Protein-glutamine gamma-glutamyltransferase-like C-terminal domain-containing protein</fullName>
    </recommendedName>
</protein>
<dbReference type="InterPro" id="IPR025403">
    <property type="entry name" value="TgpA-like_C"/>
</dbReference>
<evidence type="ECO:0000313" key="4">
    <source>
        <dbReference type="Proteomes" id="UP000776164"/>
    </source>
</evidence>
<keyword evidence="1" id="KW-0812">Transmembrane</keyword>
<keyword evidence="4" id="KW-1185">Reference proteome</keyword>
<reference evidence="3 4" key="1">
    <citation type="submission" date="2021-01" db="EMBL/GenBank/DDBJ databases">
        <title>Sequencing the genomes of 1000 actinobacteria strains.</title>
        <authorList>
            <person name="Klenk H.-P."/>
        </authorList>
    </citation>
    <scope>NUCLEOTIDE SEQUENCE [LARGE SCALE GENOMIC DNA]</scope>
    <source>
        <strain evidence="3 4">DSM 13057</strain>
    </source>
</reference>
<name>A0ABS2L840_9MICO</name>
<keyword evidence="1" id="KW-0472">Membrane</keyword>
<evidence type="ECO:0000256" key="1">
    <source>
        <dbReference type="SAM" id="Phobius"/>
    </source>
</evidence>
<dbReference type="Pfam" id="PF13559">
    <property type="entry name" value="DUF4129"/>
    <property type="match status" value="1"/>
</dbReference>
<evidence type="ECO:0000313" key="3">
    <source>
        <dbReference type="EMBL" id="MBM7473262.1"/>
    </source>
</evidence>
<dbReference type="RefSeq" id="WP_239518323.1">
    <property type="nucleotide sequence ID" value="NZ_BAAAHT010000014.1"/>
</dbReference>
<feature type="domain" description="Protein-glutamine gamma-glutamyltransferase-like C-terminal" evidence="2">
    <location>
        <begin position="127"/>
        <end position="195"/>
    </location>
</feature>
<organism evidence="3 4">
    <name type="scientific">Subtercola frigoramans</name>
    <dbReference type="NCBI Taxonomy" id="120298"/>
    <lineage>
        <taxon>Bacteria</taxon>
        <taxon>Bacillati</taxon>
        <taxon>Actinomycetota</taxon>
        <taxon>Actinomycetes</taxon>
        <taxon>Micrococcales</taxon>
        <taxon>Microbacteriaceae</taxon>
        <taxon>Subtercola</taxon>
    </lineage>
</organism>
<evidence type="ECO:0000259" key="2">
    <source>
        <dbReference type="Pfam" id="PF13559"/>
    </source>
</evidence>
<gene>
    <name evidence="3" type="ORF">JOE66_002896</name>
</gene>
<comment type="caution">
    <text evidence="3">The sequence shown here is derived from an EMBL/GenBank/DDBJ whole genome shotgun (WGS) entry which is preliminary data.</text>
</comment>
<feature type="transmembrane region" description="Helical" evidence="1">
    <location>
        <begin position="58"/>
        <end position="79"/>
    </location>
</feature>
<sequence length="216" mass="23552">MTFEPLGPSAPDARQWLLTELAKPEYEAAKPSWLDRASEDFLNWLSSLVVPSDGNLGGFLPAVVLVIVIALVVIAFIVFGRPRLARKVAADQAALFGSRDLRSSAQLRASAAAAADAGDYRTALEELYRALARRQAERTIVRLTPGTTAHGFAAQASECYPAHAPGLEQAARTFDDVRYLGGAATREAYLQLVALERELRDRPPVTRQPVLERVLQ</sequence>
<accession>A0ABS2L840</accession>
<dbReference type="Proteomes" id="UP000776164">
    <property type="component" value="Unassembled WGS sequence"/>
</dbReference>
<proteinExistence type="predicted"/>